<organism evidence="5 6">
    <name type="scientific">Methylobacterium brachythecii</name>
    <dbReference type="NCBI Taxonomy" id="1176177"/>
    <lineage>
        <taxon>Bacteria</taxon>
        <taxon>Pseudomonadati</taxon>
        <taxon>Pseudomonadota</taxon>
        <taxon>Alphaproteobacteria</taxon>
        <taxon>Hyphomicrobiales</taxon>
        <taxon>Methylobacteriaceae</taxon>
        <taxon>Methylobacterium</taxon>
    </lineage>
</organism>
<evidence type="ECO:0008006" key="8">
    <source>
        <dbReference type="Google" id="ProtNLM"/>
    </source>
</evidence>
<feature type="chain" id="PRO_5030508042" description="Glycine zipper domain-containing protein" evidence="3">
    <location>
        <begin position="23"/>
        <end position="121"/>
    </location>
</feature>
<keyword evidence="2" id="KW-0812">Transmembrane</keyword>
<name>A0A7W6AJ12_9HYPH</name>
<dbReference type="Proteomes" id="UP000517759">
    <property type="component" value="Unassembled WGS sequence"/>
</dbReference>
<reference evidence="5 6" key="3">
    <citation type="submission" date="2020-08" db="EMBL/GenBank/DDBJ databases">
        <title>Genomic Encyclopedia of Type Strains, Phase IV (KMG-IV): sequencing the most valuable type-strain genomes for metagenomic binning, comparative biology and taxonomic classification.</title>
        <authorList>
            <person name="Goeker M."/>
        </authorList>
    </citation>
    <scope>NUCLEOTIDE SEQUENCE [LARGE SCALE GENOMIC DNA]</scope>
    <source>
        <strain evidence="5 6">DSM 24105</strain>
    </source>
</reference>
<feature type="compositionally biased region" description="Basic and acidic residues" evidence="1">
    <location>
        <begin position="112"/>
        <end position="121"/>
    </location>
</feature>
<feature type="transmembrane region" description="Helical" evidence="2">
    <location>
        <begin position="32"/>
        <end position="56"/>
    </location>
</feature>
<evidence type="ECO:0000256" key="2">
    <source>
        <dbReference type="SAM" id="Phobius"/>
    </source>
</evidence>
<reference evidence="4" key="4">
    <citation type="submission" date="2023-01" db="EMBL/GenBank/DDBJ databases">
        <title>Draft genome sequence of Methylobacterium brachythecii strain NBRC 107710.</title>
        <authorList>
            <person name="Sun Q."/>
            <person name="Mori K."/>
        </authorList>
    </citation>
    <scope>NUCLEOTIDE SEQUENCE</scope>
    <source>
        <strain evidence="4">NBRC 107710</strain>
    </source>
</reference>
<keyword evidence="7" id="KW-1185">Reference proteome</keyword>
<proteinExistence type="predicted"/>
<reference evidence="4" key="1">
    <citation type="journal article" date="2014" name="Int. J. Syst. Evol. Microbiol.">
        <title>Complete genome of a new Firmicutes species belonging to the dominant human colonic microbiota ('Ruminococcus bicirculans') reveals two chromosomes and a selective capacity to utilize plant glucans.</title>
        <authorList>
            <consortium name="NISC Comparative Sequencing Program"/>
            <person name="Wegmann U."/>
            <person name="Louis P."/>
            <person name="Goesmann A."/>
            <person name="Henrissat B."/>
            <person name="Duncan S.H."/>
            <person name="Flint H.J."/>
        </authorList>
    </citation>
    <scope>NUCLEOTIDE SEQUENCE</scope>
    <source>
        <strain evidence="4">NBRC 107710</strain>
    </source>
</reference>
<accession>A0A7W6AJ12</accession>
<evidence type="ECO:0000256" key="3">
    <source>
        <dbReference type="SAM" id="SignalP"/>
    </source>
</evidence>
<reference evidence="7" key="2">
    <citation type="journal article" date="2019" name="Int. J. Syst. Evol. Microbiol.">
        <title>The Global Catalogue of Microorganisms (GCM) 10K type strain sequencing project: providing services to taxonomists for standard genome sequencing and annotation.</title>
        <authorList>
            <consortium name="The Broad Institute Genomics Platform"/>
            <consortium name="The Broad Institute Genome Sequencing Center for Infectious Disease"/>
            <person name="Wu L."/>
            <person name="Ma J."/>
        </authorList>
    </citation>
    <scope>NUCLEOTIDE SEQUENCE [LARGE SCALE GENOMIC DNA]</scope>
    <source>
        <strain evidence="7">NBRC 107710</strain>
    </source>
</reference>
<keyword evidence="3" id="KW-0732">Signal</keyword>
<feature type="region of interest" description="Disordered" evidence="1">
    <location>
        <begin position="85"/>
        <end position="121"/>
    </location>
</feature>
<protein>
    <recommendedName>
        <fullName evidence="8">Glycine zipper domain-containing protein</fullName>
    </recommendedName>
</protein>
<dbReference type="RefSeq" id="WP_246412940.1">
    <property type="nucleotide sequence ID" value="NZ_BSPG01000001.1"/>
</dbReference>
<dbReference type="Proteomes" id="UP001156881">
    <property type="component" value="Unassembled WGS sequence"/>
</dbReference>
<sequence>MRKACFGLVLLAGLSSPVAASAADNTVVGVGTGAVAGALVGGPVGAVVGAVAGGFIGSNTRSTRARHARRSRYAYRRRAARPEIRPARVAERAPIQDRVRPAASEISAQPRSESKGWQDPN</sequence>
<feature type="compositionally biased region" description="Basic and acidic residues" evidence="1">
    <location>
        <begin position="85"/>
        <end position="100"/>
    </location>
</feature>
<feature type="signal peptide" evidence="3">
    <location>
        <begin position="1"/>
        <end position="22"/>
    </location>
</feature>
<comment type="caution">
    <text evidence="5">The sequence shown here is derived from an EMBL/GenBank/DDBJ whole genome shotgun (WGS) entry which is preliminary data.</text>
</comment>
<dbReference type="EMBL" id="BSPG01000001">
    <property type="protein sequence ID" value="GLS42361.1"/>
    <property type="molecule type" value="Genomic_DNA"/>
</dbReference>
<evidence type="ECO:0000313" key="6">
    <source>
        <dbReference type="Proteomes" id="UP000517759"/>
    </source>
</evidence>
<evidence type="ECO:0000313" key="5">
    <source>
        <dbReference type="EMBL" id="MBB3902514.1"/>
    </source>
</evidence>
<keyword evidence="2" id="KW-1133">Transmembrane helix</keyword>
<dbReference type="AlphaFoldDB" id="A0A7W6AJ12"/>
<gene>
    <name evidence="4" type="ORF">GCM10007884_03460</name>
    <name evidence="5" type="ORF">GGR33_002009</name>
</gene>
<evidence type="ECO:0000313" key="7">
    <source>
        <dbReference type="Proteomes" id="UP001156881"/>
    </source>
</evidence>
<evidence type="ECO:0000256" key="1">
    <source>
        <dbReference type="SAM" id="MobiDB-lite"/>
    </source>
</evidence>
<dbReference type="EMBL" id="JACIDN010000003">
    <property type="protein sequence ID" value="MBB3902514.1"/>
    <property type="molecule type" value="Genomic_DNA"/>
</dbReference>
<keyword evidence="2" id="KW-0472">Membrane</keyword>
<evidence type="ECO:0000313" key="4">
    <source>
        <dbReference type="EMBL" id="GLS42361.1"/>
    </source>
</evidence>